<dbReference type="InParanoid" id="A0A3N7F3X6"/>
<evidence type="ECO:0000313" key="1">
    <source>
        <dbReference type="EMBL" id="RQO91957.1"/>
    </source>
</evidence>
<dbReference type="PANTHER" id="PTHR36355:SF1">
    <property type="entry name" value="EXPRESSED PROTEIN"/>
    <property type="match status" value="1"/>
</dbReference>
<sequence length="231" mass="26615">MSMPIYCPVNPIIPSSNGYIFYFNYSNHPSFSTVHFSHNTKVTTLQNQLLHIYTFPCHHNIPLLSLNHPLPVSLSLSLFKMVTADKNSSSTTVQHVTKKSSDELLRKFAEEMSDDDANEAKKLELARVLKRRKRRKTRRDFESGNLCESPSHYKSSSSLVERRSLLPPVTRKSVLLRQLGIGRLQLKARDTKSKSILASIEKTWRRTVEGASKVLLEKHYNRHRRLINDMI</sequence>
<name>A0A3N7F3X6_POPTR</name>
<keyword evidence="2" id="KW-1185">Reference proteome</keyword>
<gene>
    <name evidence="1" type="ORF">POPTR_006G192500</name>
</gene>
<dbReference type="EMBL" id="CM009295">
    <property type="protein sequence ID" value="RQO91957.1"/>
    <property type="molecule type" value="Genomic_DNA"/>
</dbReference>
<dbReference type="AlphaFoldDB" id="A0A3N7F3X6"/>
<reference evidence="1 2" key="1">
    <citation type="journal article" date="2006" name="Science">
        <title>The genome of black cottonwood, Populus trichocarpa (Torr. &amp; Gray).</title>
        <authorList>
            <person name="Tuskan G.A."/>
            <person name="Difazio S."/>
            <person name="Jansson S."/>
            <person name="Bohlmann J."/>
            <person name="Grigoriev I."/>
            <person name="Hellsten U."/>
            <person name="Putnam N."/>
            <person name="Ralph S."/>
            <person name="Rombauts S."/>
            <person name="Salamov A."/>
            <person name="Schein J."/>
            <person name="Sterck L."/>
            <person name="Aerts A."/>
            <person name="Bhalerao R.R."/>
            <person name="Bhalerao R.P."/>
            <person name="Blaudez D."/>
            <person name="Boerjan W."/>
            <person name="Brun A."/>
            <person name="Brunner A."/>
            <person name="Busov V."/>
            <person name="Campbell M."/>
            <person name="Carlson J."/>
            <person name="Chalot M."/>
            <person name="Chapman J."/>
            <person name="Chen G.L."/>
            <person name="Cooper D."/>
            <person name="Coutinho P.M."/>
            <person name="Couturier J."/>
            <person name="Covert S."/>
            <person name="Cronk Q."/>
            <person name="Cunningham R."/>
            <person name="Davis J."/>
            <person name="Degroeve S."/>
            <person name="Dejardin A."/>
            <person name="Depamphilis C."/>
            <person name="Detter J."/>
            <person name="Dirks B."/>
            <person name="Dubchak I."/>
            <person name="Duplessis S."/>
            <person name="Ehlting J."/>
            <person name="Ellis B."/>
            <person name="Gendler K."/>
            <person name="Goodstein D."/>
            <person name="Gribskov M."/>
            <person name="Grimwood J."/>
            <person name="Groover A."/>
            <person name="Gunter L."/>
            <person name="Hamberger B."/>
            <person name="Heinze B."/>
            <person name="Helariutta Y."/>
            <person name="Henrissat B."/>
            <person name="Holligan D."/>
            <person name="Holt R."/>
            <person name="Huang W."/>
            <person name="Islam-Faridi N."/>
            <person name="Jones S."/>
            <person name="Jones-Rhoades M."/>
            <person name="Jorgensen R."/>
            <person name="Joshi C."/>
            <person name="Kangasjarvi J."/>
            <person name="Karlsson J."/>
            <person name="Kelleher C."/>
            <person name="Kirkpatrick R."/>
            <person name="Kirst M."/>
            <person name="Kohler A."/>
            <person name="Kalluri U."/>
            <person name="Larimer F."/>
            <person name="Leebens-Mack J."/>
            <person name="Leple J.C."/>
            <person name="Locascio P."/>
            <person name="Lou Y."/>
            <person name="Lucas S."/>
            <person name="Martin F."/>
            <person name="Montanini B."/>
            <person name="Napoli C."/>
            <person name="Nelson D.R."/>
            <person name="Nelson C."/>
            <person name="Nieminen K."/>
            <person name="Nilsson O."/>
            <person name="Pereda V."/>
            <person name="Peter G."/>
            <person name="Philippe R."/>
            <person name="Pilate G."/>
            <person name="Poliakov A."/>
            <person name="Razumovskaya J."/>
            <person name="Richardson P."/>
            <person name="Rinaldi C."/>
            <person name="Ritland K."/>
            <person name="Rouze P."/>
            <person name="Ryaboy D."/>
            <person name="Schmutz J."/>
            <person name="Schrader J."/>
            <person name="Segerman B."/>
            <person name="Shin H."/>
            <person name="Siddiqui A."/>
            <person name="Sterky F."/>
            <person name="Terry A."/>
            <person name="Tsai C.J."/>
            <person name="Uberbacher E."/>
            <person name="Unneberg P."/>
            <person name="Vahala J."/>
            <person name="Wall K."/>
            <person name="Wessler S."/>
            <person name="Yang G."/>
            <person name="Yin T."/>
            <person name="Douglas C."/>
            <person name="Marra M."/>
            <person name="Sandberg G."/>
            <person name="Van de Peer Y."/>
            <person name="Rokhsar D."/>
        </authorList>
    </citation>
    <scope>NUCLEOTIDE SEQUENCE [LARGE SCALE GENOMIC DNA]</scope>
    <source>
        <strain evidence="2">cv. Nisqually</strain>
    </source>
</reference>
<protein>
    <submittedName>
        <fullName evidence="1">Uncharacterized protein</fullName>
    </submittedName>
</protein>
<organism evidence="1 2">
    <name type="scientific">Populus trichocarpa</name>
    <name type="common">Western balsam poplar</name>
    <name type="synonym">Populus balsamifera subsp. trichocarpa</name>
    <dbReference type="NCBI Taxonomy" id="3694"/>
    <lineage>
        <taxon>Eukaryota</taxon>
        <taxon>Viridiplantae</taxon>
        <taxon>Streptophyta</taxon>
        <taxon>Embryophyta</taxon>
        <taxon>Tracheophyta</taxon>
        <taxon>Spermatophyta</taxon>
        <taxon>Magnoliopsida</taxon>
        <taxon>eudicotyledons</taxon>
        <taxon>Gunneridae</taxon>
        <taxon>Pentapetalae</taxon>
        <taxon>rosids</taxon>
        <taxon>fabids</taxon>
        <taxon>Malpighiales</taxon>
        <taxon>Salicaceae</taxon>
        <taxon>Saliceae</taxon>
        <taxon>Populus</taxon>
    </lineage>
</organism>
<accession>A0A3N7F3X6</accession>
<evidence type="ECO:0000313" key="2">
    <source>
        <dbReference type="Proteomes" id="UP000006729"/>
    </source>
</evidence>
<dbReference type="PANTHER" id="PTHR36355">
    <property type="entry name" value="EXPRESSED PROTEIN"/>
    <property type="match status" value="1"/>
</dbReference>
<dbReference type="Proteomes" id="UP000006729">
    <property type="component" value="Chromosome 6"/>
</dbReference>
<dbReference type="FunCoup" id="A0A3N7F3X6">
    <property type="interactions" value="436"/>
</dbReference>
<proteinExistence type="predicted"/>
<dbReference type="STRING" id="3694.A0A3N7F3X6"/>